<proteinExistence type="predicted"/>
<gene>
    <name evidence="2" type="ORF">IAB03_07285</name>
</gene>
<dbReference type="EMBL" id="DVNA01000163">
    <property type="protein sequence ID" value="HIU55587.1"/>
    <property type="molecule type" value="Genomic_DNA"/>
</dbReference>
<dbReference type="Pfam" id="PF11325">
    <property type="entry name" value="DUF3127"/>
    <property type="match status" value="1"/>
</dbReference>
<name>A0A9D1M8S5_9BACT</name>
<accession>A0A9D1M8S5</accession>
<feature type="compositionally biased region" description="Pro residues" evidence="1">
    <location>
        <begin position="100"/>
        <end position="110"/>
    </location>
</feature>
<feature type="region of interest" description="Disordered" evidence="1">
    <location>
        <begin position="98"/>
        <end position="124"/>
    </location>
</feature>
<dbReference type="InterPro" id="IPR021474">
    <property type="entry name" value="DUF3127"/>
</dbReference>
<evidence type="ECO:0000313" key="2">
    <source>
        <dbReference type="EMBL" id="HIU55587.1"/>
    </source>
</evidence>
<organism evidence="2 3">
    <name type="scientific">Candidatus Gallibacteroides avistercoris</name>
    <dbReference type="NCBI Taxonomy" id="2840833"/>
    <lineage>
        <taxon>Bacteria</taxon>
        <taxon>Pseudomonadati</taxon>
        <taxon>Bacteroidota</taxon>
        <taxon>Bacteroidia</taxon>
        <taxon>Bacteroidales</taxon>
        <taxon>Bacteroidaceae</taxon>
        <taxon>Bacteroidaceae incertae sedis</taxon>
        <taxon>Candidatus Gallibacteroides</taxon>
    </lineage>
</organism>
<reference evidence="2" key="2">
    <citation type="journal article" date="2021" name="PeerJ">
        <title>Extensive microbial diversity within the chicken gut microbiome revealed by metagenomics and culture.</title>
        <authorList>
            <person name="Gilroy R."/>
            <person name="Ravi A."/>
            <person name="Getino M."/>
            <person name="Pursley I."/>
            <person name="Horton D.L."/>
            <person name="Alikhan N.F."/>
            <person name="Baker D."/>
            <person name="Gharbi K."/>
            <person name="Hall N."/>
            <person name="Watson M."/>
            <person name="Adriaenssens E.M."/>
            <person name="Foster-Nyarko E."/>
            <person name="Jarju S."/>
            <person name="Secka A."/>
            <person name="Antonio M."/>
            <person name="Oren A."/>
            <person name="Chaudhuri R.R."/>
            <person name="La Ragione R."/>
            <person name="Hildebrand F."/>
            <person name="Pallen M.J."/>
        </authorList>
    </citation>
    <scope>NUCLEOTIDE SEQUENCE</scope>
    <source>
        <strain evidence="2">CHK158-818</strain>
    </source>
</reference>
<reference evidence="2" key="1">
    <citation type="submission" date="2020-10" db="EMBL/GenBank/DDBJ databases">
        <authorList>
            <person name="Gilroy R."/>
        </authorList>
    </citation>
    <scope>NUCLEOTIDE SEQUENCE</scope>
    <source>
        <strain evidence="2">CHK158-818</strain>
    </source>
</reference>
<comment type="caution">
    <text evidence="2">The sequence shown here is derived from an EMBL/GenBank/DDBJ whole genome shotgun (WGS) entry which is preliminary data.</text>
</comment>
<dbReference type="AlphaFoldDB" id="A0A9D1M8S5"/>
<protein>
    <submittedName>
        <fullName evidence="2">DUF3127 domain-containing protein</fullName>
    </submittedName>
</protein>
<evidence type="ECO:0000256" key="1">
    <source>
        <dbReference type="SAM" id="MobiDB-lite"/>
    </source>
</evidence>
<sequence length="124" mass="13978">MEIKGKIVQILPLQGGQTKAGGEWKKQEYILETEGQYPKKVCFNLWGDRIEQYPVAEGEEVTVSFDLDSREFNGRWYTEVRAWKIEKGTPVQQAAYQANPVPPVSTPEPAPFGGEMSANDDLPF</sequence>
<evidence type="ECO:0000313" key="3">
    <source>
        <dbReference type="Proteomes" id="UP000824112"/>
    </source>
</evidence>
<dbReference type="Proteomes" id="UP000824112">
    <property type="component" value="Unassembled WGS sequence"/>
</dbReference>